<dbReference type="GO" id="GO:0003676">
    <property type="term" value="F:nucleic acid binding"/>
    <property type="evidence" value="ECO:0007669"/>
    <property type="project" value="InterPro"/>
</dbReference>
<sequence length="149" mass="16590">MPSRSDWRRHLLAWLLMLPATLAAGQIELLVQTSPVAGFQYHAGPALWPLMRAGDALSLVREPGNPYDPRAIRVEWNGAPIGFVPRLDNLDLARLMDGGVKPAARIVHLQASRDPWRRVLIEVYLDPEPATIPASSQDQRPVQQRPPTP</sequence>
<dbReference type="EMBL" id="SLZY01000015">
    <property type="protein sequence ID" value="TCS70560.1"/>
    <property type="molecule type" value="Genomic_DNA"/>
</dbReference>
<keyword evidence="1" id="KW-0479">Metal-binding</keyword>
<proteinExistence type="predicted"/>
<dbReference type="GO" id="GO:0008270">
    <property type="term" value="F:zinc ion binding"/>
    <property type="evidence" value="ECO:0007669"/>
    <property type="project" value="InterPro"/>
</dbReference>
<dbReference type="Gene3D" id="3.30.70.2330">
    <property type="match status" value="1"/>
</dbReference>
<gene>
    <name evidence="5" type="ORF">EDC61_11527</name>
</gene>
<keyword evidence="2" id="KW-0378">Hydrolase</keyword>
<dbReference type="SMART" id="SM00910">
    <property type="entry name" value="HIRAN"/>
    <property type="match status" value="1"/>
</dbReference>
<dbReference type="GO" id="GO:0016818">
    <property type="term" value="F:hydrolase activity, acting on acid anhydrides, in phosphorus-containing anhydrides"/>
    <property type="evidence" value="ECO:0007669"/>
    <property type="project" value="InterPro"/>
</dbReference>
<feature type="region of interest" description="Disordered" evidence="3">
    <location>
        <begin position="130"/>
        <end position="149"/>
    </location>
</feature>
<evidence type="ECO:0000313" key="6">
    <source>
        <dbReference type="Proteomes" id="UP000295135"/>
    </source>
</evidence>
<feature type="compositionally biased region" description="Polar residues" evidence="3">
    <location>
        <begin position="133"/>
        <end position="142"/>
    </location>
</feature>
<organism evidence="5 6">
    <name type="scientific">Sulfuritortus calidifontis</name>
    <dbReference type="NCBI Taxonomy" id="1914471"/>
    <lineage>
        <taxon>Bacteria</taxon>
        <taxon>Pseudomonadati</taxon>
        <taxon>Pseudomonadota</taxon>
        <taxon>Betaproteobacteria</taxon>
        <taxon>Nitrosomonadales</taxon>
        <taxon>Thiobacillaceae</taxon>
        <taxon>Sulfuritortus</taxon>
    </lineage>
</organism>
<dbReference type="RefSeq" id="WP_232019203.1">
    <property type="nucleotide sequence ID" value="NZ_AP018721.1"/>
</dbReference>
<comment type="caution">
    <text evidence="5">The sequence shown here is derived from an EMBL/GenBank/DDBJ whole genome shotgun (WGS) entry which is preliminary data.</text>
</comment>
<name>A0A4R3JT84_9PROT</name>
<evidence type="ECO:0000313" key="5">
    <source>
        <dbReference type="EMBL" id="TCS70560.1"/>
    </source>
</evidence>
<evidence type="ECO:0000256" key="2">
    <source>
        <dbReference type="ARBA" id="ARBA00022801"/>
    </source>
</evidence>
<accession>A0A4R3JT84</accession>
<dbReference type="InterPro" id="IPR014905">
    <property type="entry name" value="HIRAN"/>
</dbReference>
<evidence type="ECO:0000259" key="4">
    <source>
        <dbReference type="SMART" id="SM00910"/>
    </source>
</evidence>
<evidence type="ECO:0000256" key="1">
    <source>
        <dbReference type="ARBA" id="ARBA00022723"/>
    </source>
</evidence>
<dbReference type="Proteomes" id="UP000295135">
    <property type="component" value="Unassembled WGS sequence"/>
</dbReference>
<protein>
    <submittedName>
        <fullName evidence="5">HIRAN domain-containing protein</fullName>
    </submittedName>
</protein>
<reference evidence="5 6" key="1">
    <citation type="submission" date="2019-03" db="EMBL/GenBank/DDBJ databases">
        <title>Genomic Encyclopedia of Type Strains, Phase IV (KMG-IV): sequencing the most valuable type-strain genomes for metagenomic binning, comparative biology and taxonomic classification.</title>
        <authorList>
            <person name="Goeker M."/>
        </authorList>
    </citation>
    <scope>NUCLEOTIDE SEQUENCE [LARGE SCALE GENOMIC DNA]</scope>
    <source>
        <strain evidence="5 6">DSM 103923</strain>
    </source>
</reference>
<dbReference type="Pfam" id="PF08797">
    <property type="entry name" value="HIRAN"/>
    <property type="match status" value="1"/>
</dbReference>
<feature type="domain" description="HIRAN" evidence="4">
    <location>
        <begin position="29"/>
        <end position="127"/>
    </location>
</feature>
<keyword evidence="6" id="KW-1185">Reference proteome</keyword>
<dbReference type="AlphaFoldDB" id="A0A4R3JT84"/>
<evidence type="ECO:0000256" key="3">
    <source>
        <dbReference type="SAM" id="MobiDB-lite"/>
    </source>
</evidence>